<keyword evidence="2" id="KW-0812">Transmembrane</keyword>
<evidence type="ECO:0000313" key="4">
    <source>
        <dbReference type="Proteomes" id="UP001603013"/>
    </source>
</evidence>
<sequence length="152" mass="15153">MARRPIALVTAAVLFLEAPGIVALNAVMARFVEVQSMSLDGLDPDAMVAGTWVLGIVSGLLLALCGTVALLAGVRDKRPGRAGRALLIGCAVVHGVLGAVTVGLIGWGAFAFMTVVLGLVVLTLVAYGKGAEAPETPGSPEAGTPDGAPAPA</sequence>
<keyword evidence="2" id="KW-1133">Transmembrane helix</keyword>
<name>A0ABW6YFK2_9ACTN</name>
<evidence type="ECO:0000313" key="3">
    <source>
        <dbReference type="EMBL" id="MFF8278548.1"/>
    </source>
</evidence>
<keyword evidence="4" id="KW-1185">Reference proteome</keyword>
<evidence type="ECO:0000256" key="1">
    <source>
        <dbReference type="SAM" id="MobiDB-lite"/>
    </source>
</evidence>
<comment type="caution">
    <text evidence="3">The sequence shown here is derived from an EMBL/GenBank/DDBJ whole genome shotgun (WGS) entry which is preliminary data.</text>
</comment>
<feature type="transmembrane region" description="Helical" evidence="2">
    <location>
        <begin position="85"/>
        <end position="104"/>
    </location>
</feature>
<protein>
    <recommendedName>
        <fullName evidence="5">Integral membrane protein</fullName>
    </recommendedName>
</protein>
<dbReference type="RefSeq" id="WP_391935686.1">
    <property type="nucleotide sequence ID" value="NZ_JBIBSM010000011.1"/>
</dbReference>
<reference evidence="3 4" key="1">
    <citation type="submission" date="2024-10" db="EMBL/GenBank/DDBJ databases">
        <title>The Natural Products Discovery Center: Release of the First 8490 Sequenced Strains for Exploring Actinobacteria Biosynthetic Diversity.</title>
        <authorList>
            <person name="Kalkreuter E."/>
            <person name="Kautsar S.A."/>
            <person name="Yang D."/>
            <person name="Bader C.D."/>
            <person name="Teijaro C.N."/>
            <person name="Fluegel L."/>
            <person name="Davis C.M."/>
            <person name="Simpson J.R."/>
            <person name="Lauterbach L."/>
            <person name="Steele A.D."/>
            <person name="Gui C."/>
            <person name="Meng S."/>
            <person name="Li G."/>
            <person name="Viehrig K."/>
            <person name="Ye F."/>
            <person name="Su P."/>
            <person name="Kiefer A.F."/>
            <person name="Nichols A."/>
            <person name="Cepeda A.J."/>
            <person name="Yan W."/>
            <person name="Fan B."/>
            <person name="Jiang Y."/>
            <person name="Adhikari A."/>
            <person name="Zheng C.-J."/>
            <person name="Schuster L."/>
            <person name="Cowan T.M."/>
            <person name="Smanski M.J."/>
            <person name="Chevrette M.G."/>
            <person name="De Carvalho L.P.S."/>
            <person name="Shen B."/>
        </authorList>
    </citation>
    <scope>NUCLEOTIDE SEQUENCE [LARGE SCALE GENOMIC DNA]</scope>
    <source>
        <strain evidence="3 4">NPDC015755</strain>
    </source>
</reference>
<proteinExistence type="predicted"/>
<organism evidence="3 4">
    <name type="scientific">Streptomyces lateritius</name>
    <dbReference type="NCBI Taxonomy" id="67313"/>
    <lineage>
        <taxon>Bacteria</taxon>
        <taxon>Bacillati</taxon>
        <taxon>Actinomycetota</taxon>
        <taxon>Actinomycetes</taxon>
        <taxon>Kitasatosporales</taxon>
        <taxon>Streptomycetaceae</taxon>
        <taxon>Streptomyces</taxon>
    </lineage>
</organism>
<dbReference type="Proteomes" id="UP001603013">
    <property type="component" value="Unassembled WGS sequence"/>
</dbReference>
<feature type="transmembrane region" description="Helical" evidence="2">
    <location>
        <begin position="110"/>
        <end position="127"/>
    </location>
</feature>
<accession>A0ABW6YFK2</accession>
<evidence type="ECO:0000256" key="2">
    <source>
        <dbReference type="SAM" id="Phobius"/>
    </source>
</evidence>
<gene>
    <name evidence="3" type="ORF">ACF05T_20940</name>
</gene>
<evidence type="ECO:0008006" key="5">
    <source>
        <dbReference type="Google" id="ProtNLM"/>
    </source>
</evidence>
<dbReference type="EMBL" id="JBIBSM010000011">
    <property type="protein sequence ID" value="MFF8278548.1"/>
    <property type="molecule type" value="Genomic_DNA"/>
</dbReference>
<feature type="region of interest" description="Disordered" evidence="1">
    <location>
        <begin position="133"/>
        <end position="152"/>
    </location>
</feature>
<feature type="transmembrane region" description="Helical" evidence="2">
    <location>
        <begin position="47"/>
        <end position="73"/>
    </location>
</feature>
<keyword evidence="2" id="KW-0472">Membrane</keyword>